<feature type="compositionally biased region" description="Polar residues" evidence="1">
    <location>
        <begin position="540"/>
        <end position="553"/>
    </location>
</feature>
<protein>
    <submittedName>
        <fullName evidence="3">Programmed cell death 6-interacting protein</fullName>
    </submittedName>
</protein>
<dbReference type="Pfam" id="PF13949">
    <property type="entry name" value="ALIX_LYPXL_bnd"/>
    <property type="match status" value="1"/>
</dbReference>
<evidence type="ECO:0000313" key="3">
    <source>
        <dbReference type="EMBL" id="KAA0189206.1"/>
    </source>
</evidence>
<reference evidence="3" key="1">
    <citation type="submission" date="2019-05" db="EMBL/GenBank/DDBJ databases">
        <title>Annotation for the trematode Fasciolopsis buski.</title>
        <authorList>
            <person name="Choi Y.-J."/>
        </authorList>
    </citation>
    <scope>NUCLEOTIDE SEQUENCE</scope>
    <source>
        <strain evidence="3">HT</strain>
        <tissue evidence="3">Whole worm</tissue>
    </source>
</reference>
<name>A0A8E0RVJ9_9TREM</name>
<keyword evidence="4" id="KW-1185">Reference proteome</keyword>
<dbReference type="PROSITE" id="PS51180">
    <property type="entry name" value="BRO1"/>
    <property type="match status" value="1"/>
</dbReference>
<gene>
    <name evidence="3" type="ORF">FBUS_07493</name>
</gene>
<feature type="region of interest" description="Disordered" evidence="1">
    <location>
        <begin position="539"/>
        <end position="605"/>
    </location>
</feature>
<feature type="domain" description="BRO1" evidence="2">
    <location>
        <begin position="1"/>
        <end position="224"/>
    </location>
</feature>
<comment type="caution">
    <text evidence="3">The sequence shown here is derived from an EMBL/GenBank/DDBJ whole genome shotgun (WGS) entry which is preliminary data.</text>
</comment>
<evidence type="ECO:0000256" key="1">
    <source>
        <dbReference type="SAM" id="MobiDB-lite"/>
    </source>
</evidence>
<dbReference type="AlphaFoldDB" id="A0A8E0RVJ9"/>
<dbReference type="Gene3D" id="1.20.120.560">
    <property type="entry name" value="alix/aip1 in complex with the ypdl late domain"/>
    <property type="match status" value="1"/>
</dbReference>
<dbReference type="Proteomes" id="UP000728185">
    <property type="component" value="Unassembled WGS sequence"/>
</dbReference>
<dbReference type="EMBL" id="LUCM01007916">
    <property type="protein sequence ID" value="KAA0189206.1"/>
    <property type="molecule type" value="Genomic_DNA"/>
</dbReference>
<organism evidence="3 4">
    <name type="scientific">Fasciolopsis buskii</name>
    <dbReference type="NCBI Taxonomy" id="27845"/>
    <lineage>
        <taxon>Eukaryota</taxon>
        <taxon>Metazoa</taxon>
        <taxon>Spiralia</taxon>
        <taxon>Lophotrochozoa</taxon>
        <taxon>Platyhelminthes</taxon>
        <taxon>Trematoda</taxon>
        <taxon>Digenea</taxon>
        <taxon>Plagiorchiida</taxon>
        <taxon>Echinostomata</taxon>
        <taxon>Echinostomatoidea</taxon>
        <taxon>Fasciolidae</taxon>
        <taxon>Fasciolopsis</taxon>
    </lineage>
</organism>
<accession>A0A8E0RVJ9</accession>
<dbReference type="PANTHER" id="PTHR23030:SF39">
    <property type="entry name" value="PROGRAMMED CELL DEATH 6-INTERACTING PROTEIN"/>
    <property type="match status" value="1"/>
</dbReference>
<evidence type="ECO:0000259" key="2">
    <source>
        <dbReference type="PROSITE" id="PS51180"/>
    </source>
</evidence>
<dbReference type="PANTHER" id="PTHR23030">
    <property type="entry name" value="PCD6 INTERACTING PROTEIN-RELATED"/>
    <property type="match status" value="1"/>
</dbReference>
<feature type="compositionally biased region" description="Low complexity" evidence="1">
    <location>
        <begin position="577"/>
        <end position="605"/>
    </location>
</feature>
<sequence length="675" mass="74634">MFGSSSSEVVSDILTAYSLTMIAQAQECVFLKAESGSIPVEMVAKIASKTRECYEEAWKRCSVPSCRHGIPKEWFSNLQQKVQLMNALAQYQQSKVCGESRAYGEQVARLGVAYDLLKQASRGSWFTRQSMLEQIKRERDAAAKDNDFIYHERVPTAKDLSQVPSDGGIGKIELKLPILGSEVKDIFTDLVPLGFLDAKNQADGMRRSLVALEIQRLREATNELNAVMLSLNLPAAIQVSSDLVPNSLLESAAKIAQLGGAKQLREHVYSLPDSAERNREILQTQKNTLEDEEKTDQNLRQQFGERWVRQPSSKLNEQWKQEIAKMFKFLEETKKTDLMLANRFEENAQLFELLSKSSDEIRQAIKDQQTDTCSSPHGNETARQNLAAVCSQIESMKADRNSLQDQLEHFQLPGEVLDQFLRTFQESNKVPEQEMLDAINAQLEGIRQCVRASLTKQEELLSDLQTKFEAYFGRKKSAESSSLISQLTAAVDSFLALDRDVKEGMKFYAELTDRCLKVQDKIDDFCLARTTEKTEHMADITNNLSRVTVSSDGPTPPTPSEAAKSVAPPDRPPPTYSQPQPGTTTAPATTPSPAQPTPGMAAAAPGSMPTAPFGAAWGASPYAYGMPAYGPPPGMPVYGFYPTYGPGQMPALPTYPGMAMQPGPYTPGQPRPPQP</sequence>
<proteinExistence type="predicted"/>
<dbReference type="GO" id="GO:0000281">
    <property type="term" value="P:mitotic cytokinesis"/>
    <property type="evidence" value="ECO:0007669"/>
    <property type="project" value="TreeGrafter"/>
</dbReference>
<dbReference type="OrthoDB" id="2141925at2759"/>
<dbReference type="Gene3D" id="1.25.40.280">
    <property type="entry name" value="alix/aip1 like domains"/>
    <property type="match status" value="1"/>
</dbReference>
<dbReference type="Gene3D" id="1.20.140.50">
    <property type="entry name" value="alix/aip1 like domains"/>
    <property type="match status" value="1"/>
</dbReference>
<dbReference type="InterPro" id="IPR038499">
    <property type="entry name" value="BRO1_sf"/>
</dbReference>
<dbReference type="Pfam" id="PF03097">
    <property type="entry name" value="BRO1"/>
    <property type="match status" value="1"/>
</dbReference>
<dbReference type="GO" id="GO:0005768">
    <property type="term" value="C:endosome"/>
    <property type="evidence" value="ECO:0007669"/>
    <property type="project" value="TreeGrafter"/>
</dbReference>
<dbReference type="InterPro" id="IPR025304">
    <property type="entry name" value="ALIX_V_dom"/>
</dbReference>
<dbReference type="InterPro" id="IPR004328">
    <property type="entry name" value="BRO1_dom"/>
</dbReference>
<evidence type="ECO:0000313" key="4">
    <source>
        <dbReference type="Proteomes" id="UP000728185"/>
    </source>
</evidence>